<evidence type="ECO:0000313" key="3">
    <source>
        <dbReference type="Proteomes" id="UP000232149"/>
    </source>
</evidence>
<comment type="caution">
    <text evidence="1">The sequence shown here is derived from an EMBL/GenBank/DDBJ whole genome shotgun (WGS) entry which is preliminary data.</text>
</comment>
<proteinExistence type="predicted"/>
<keyword evidence="3" id="KW-1185">Reference proteome</keyword>
<dbReference type="Proteomes" id="UP000232188">
    <property type="component" value="Unassembled WGS sequence"/>
</dbReference>
<gene>
    <name evidence="2" type="ORF">CH376_07555</name>
    <name evidence="1" type="ORF">CH380_12390</name>
</gene>
<evidence type="ECO:0000313" key="2">
    <source>
        <dbReference type="EMBL" id="PJZ62491.1"/>
    </source>
</evidence>
<dbReference type="EMBL" id="NPDV01000010">
    <property type="protein sequence ID" value="PJZ52859.1"/>
    <property type="molecule type" value="Genomic_DNA"/>
</dbReference>
<evidence type="ECO:0000313" key="4">
    <source>
        <dbReference type="Proteomes" id="UP000232188"/>
    </source>
</evidence>
<dbReference type="EMBL" id="NPDU01000015">
    <property type="protein sequence ID" value="PJZ62491.1"/>
    <property type="molecule type" value="Genomic_DNA"/>
</dbReference>
<protein>
    <submittedName>
        <fullName evidence="1">Uncharacterized protein</fullName>
    </submittedName>
</protein>
<sequence length="64" mass="7065">MGGGGGSAGKKGRLFSITEKPFSQERYSTNPLSELRQTSKNFLDFRVPTFFGNLSDDPFPFFPG</sequence>
<organism evidence="1 4">
    <name type="scientific">Leptospira adleri</name>
    <dbReference type="NCBI Taxonomy" id="2023186"/>
    <lineage>
        <taxon>Bacteria</taxon>
        <taxon>Pseudomonadati</taxon>
        <taxon>Spirochaetota</taxon>
        <taxon>Spirochaetia</taxon>
        <taxon>Leptospirales</taxon>
        <taxon>Leptospiraceae</taxon>
        <taxon>Leptospira</taxon>
    </lineage>
</organism>
<evidence type="ECO:0000313" key="1">
    <source>
        <dbReference type="EMBL" id="PJZ52859.1"/>
    </source>
</evidence>
<reference evidence="3 4" key="1">
    <citation type="submission" date="2017-07" db="EMBL/GenBank/DDBJ databases">
        <title>Leptospira spp. isolated from tropical soils.</title>
        <authorList>
            <person name="Thibeaux R."/>
            <person name="Iraola G."/>
            <person name="Ferres I."/>
            <person name="Bierque E."/>
            <person name="Girault D."/>
            <person name="Soupe-Gilbert M.-E."/>
            <person name="Picardeau M."/>
            <person name="Goarant C."/>
        </authorList>
    </citation>
    <scope>NUCLEOTIDE SEQUENCE [LARGE SCALE GENOMIC DNA]</scope>
    <source>
        <strain evidence="1 4">FH2-B-C1</strain>
        <strain evidence="2 3">FH2-B-D1</strain>
    </source>
</reference>
<accession>A0A2M9YMX3</accession>
<dbReference type="Proteomes" id="UP000232149">
    <property type="component" value="Unassembled WGS sequence"/>
</dbReference>
<name>A0A2M9YMX3_9LEPT</name>
<dbReference type="AlphaFoldDB" id="A0A2M9YMX3"/>